<dbReference type="STRING" id="52131.GA0061100_12413"/>
<keyword evidence="4" id="KW-0807">Transducer</keyword>
<dbReference type="CDD" id="cd11386">
    <property type="entry name" value="MCP_signal"/>
    <property type="match status" value="1"/>
</dbReference>
<comment type="similarity">
    <text evidence="3">Belongs to the methyl-accepting chemotaxis (MCP) protein family.</text>
</comment>
<dbReference type="GO" id="GO:0007165">
    <property type="term" value="P:signal transduction"/>
    <property type="evidence" value="ECO:0007669"/>
    <property type="project" value="UniProtKB-KW"/>
</dbReference>
<dbReference type="Gene3D" id="6.10.340.10">
    <property type="match status" value="1"/>
</dbReference>
<dbReference type="PANTHER" id="PTHR43531:SF11">
    <property type="entry name" value="METHYL-ACCEPTING CHEMOTAXIS PROTEIN 3"/>
    <property type="match status" value="1"/>
</dbReference>
<dbReference type="Pfam" id="PF00672">
    <property type="entry name" value="HAMP"/>
    <property type="match status" value="1"/>
</dbReference>
<feature type="transmembrane region" description="Helical" evidence="6">
    <location>
        <begin position="307"/>
        <end position="333"/>
    </location>
</feature>
<accession>A0A1C3WKT1</accession>
<dbReference type="Pfam" id="PF00015">
    <property type="entry name" value="MCPsignal"/>
    <property type="match status" value="1"/>
</dbReference>
<evidence type="ECO:0000259" key="7">
    <source>
        <dbReference type="PROSITE" id="PS50111"/>
    </source>
</evidence>
<dbReference type="CDD" id="cd06225">
    <property type="entry name" value="HAMP"/>
    <property type="match status" value="1"/>
</dbReference>
<dbReference type="PROSITE" id="PS50885">
    <property type="entry name" value="HAMP"/>
    <property type="match status" value="2"/>
</dbReference>
<feature type="transmembrane region" description="Helical" evidence="6">
    <location>
        <begin position="12"/>
        <end position="34"/>
    </location>
</feature>
<evidence type="ECO:0000313" key="10">
    <source>
        <dbReference type="Proteomes" id="UP000186228"/>
    </source>
</evidence>
<reference evidence="10" key="1">
    <citation type="submission" date="2016-08" db="EMBL/GenBank/DDBJ databases">
        <authorList>
            <person name="Varghese N."/>
            <person name="Submissions Spin"/>
        </authorList>
    </citation>
    <scope>NUCLEOTIDE SEQUENCE [LARGE SCALE GENOMIC DNA]</scope>
    <source>
        <strain evidence="10">CCBAU 57015</strain>
    </source>
</reference>
<evidence type="ECO:0000256" key="1">
    <source>
        <dbReference type="ARBA" id="ARBA00004370"/>
    </source>
</evidence>
<dbReference type="InterPro" id="IPR004089">
    <property type="entry name" value="MCPsignal_dom"/>
</dbReference>
<evidence type="ECO:0000313" key="9">
    <source>
        <dbReference type="EMBL" id="SCB40334.1"/>
    </source>
</evidence>
<keyword evidence="2" id="KW-0145">Chemotaxis</keyword>
<keyword evidence="5" id="KW-0175">Coiled coil</keyword>
<dbReference type="InterPro" id="IPR003660">
    <property type="entry name" value="HAMP_dom"/>
</dbReference>
<evidence type="ECO:0000256" key="4">
    <source>
        <dbReference type="PROSITE-ProRule" id="PRU00284"/>
    </source>
</evidence>
<feature type="coiled-coil region" evidence="5">
    <location>
        <begin position="381"/>
        <end position="412"/>
    </location>
</feature>
<dbReference type="Gene3D" id="1.10.287.950">
    <property type="entry name" value="Methyl-accepting chemotaxis protein"/>
    <property type="match status" value="1"/>
</dbReference>
<sequence>MRKIISRLPLRAAIYGAIIPPLTAMALLGGVKVWESYQGYRNAQTVWLVQRFANASGELAESLPAEMFATSDGMAAARSRTDSAFAGISDAYDGLKQVEMVDPIFEADFRFVQDNKARWYAFRDHVKSNHDQLNGALMAEGISLVPLPTAAIDIVRRAGSHATDAHIAGLLQGYYALMQINEASTMEMANGAVYLSNTELSAQQKTLVINSKVNFANFQNTLIEQLPTTIIGAYRDFLESDDQTFIAGVRTGLYGLEASGQADAEKLERWNSATSKRLLILGKAFSDTRAYLEEASLNDVATARFNLLMFSIATVGLFVLIAAASVALSTSVAGSLKRIIERMTGLAGGNVDTAVPGMERTDEIGQMARAVEHFRQNAIERQNLERETEVMRSRSEAERAELRARADRETADKLATATQGLAGAMQALAMGDLCCEVKDRFSEEFEGLRQDFNTSVVQLRNALAGVGRLAAAVDQESTSFSSGSADLSHRTSEQAAALEETAAALHQITSNVGATTQRTGLARDAVRDATKRAEGAASVVRSAIKAMQKIEESSGRINQIIGVIDEIAFQTNLLALNAGVEAARAGDAGRGFAVVAQEVRELAQRSAKAAKEIKGLINNSAVAVGDGVALVSETGVGLSEIEGLVREIRAHMDAIAGAAEEQSVGLAQINSTVAQFDKATQKNGAMVEDMASGGARLADSSAELQSMLSRFRLGITPDAPSGSITRFGRARAA</sequence>
<dbReference type="SUPFAM" id="SSF58104">
    <property type="entry name" value="Methyl-accepting chemotaxis protein (MCP) signaling domain"/>
    <property type="match status" value="1"/>
</dbReference>
<comment type="subcellular location">
    <subcellularLocation>
        <location evidence="1">Membrane</location>
    </subcellularLocation>
</comment>
<gene>
    <name evidence="9" type="ORF">GA0061100_12413</name>
</gene>
<dbReference type="OrthoDB" id="3378718at2"/>
<evidence type="ECO:0000256" key="2">
    <source>
        <dbReference type="ARBA" id="ARBA00022500"/>
    </source>
</evidence>
<evidence type="ECO:0000259" key="8">
    <source>
        <dbReference type="PROSITE" id="PS50885"/>
    </source>
</evidence>
<dbReference type="Pfam" id="PF08376">
    <property type="entry name" value="NIT"/>
    <property type="match status" value="1"/>
</dbReference>
<dbReference type="GO" id="GO:0016020">
    <property type="term" value="C:membrane"/>
    <property type="evidence" value="ECO:0007669"/>
    <property type="project" value="UniProtKB-SubCell"/>
</dbReference>
<dbReference type="FunFam" id="1.10.287.950:FF:000001">
    <property type="entry name" value="Methyl-accepting chemotaxis sensory transducer"/>
    <property type="match status" value="1"/>
</dbReference>
<dbReference type="SMART" id="SM00304">
    <property type="entry name" value="HAMP"/>
    <property type="match status" value="2"/>
</dbReference>
<evidence type="ECO:0000256" key="3">
    <source>
        <dbReference type="ARBA" id="ARBA00029447"/>
    </source>
</evidence>
<dbReference type="SMART" id="SM00283">
    <property type="entry name" value="MA"/>
    <property type="match status" value="1"/>
</dbReference>
<name>A0A1C3WKT1_9HYPH</name>
<keyword evidence="6" id="KW-0812">Transmembrane</keyword>
<feature type="domain" description="HAMP" evidence="8">
    <location>
        <begin position="412"/>
        <end position="464"/>
    </location>
</feature>
<organism evidence="9 10">
    <name type="scientific">Rhizobium hainanense</name>
    <dbReference type="NCBI Taxonomy" id="52131"/>
    <lineage>
        <taxon>Bacteria</taxon>
        <taxon>Pseudomonadati</taxon>
        <taxon>Pseudomonadota</taxon>
        <taxon>Alphaproteobacteria</taxon>
        <taxon>Hyphomicrobiales</taxon>
        <taxon>Rhizobiaceae</taxon>
        <taxon>Rhizobium/Agrobacterium group</taxon>
        <taxon>Rhizobium</taxon>
    </lineage>
</organism>
<dbReference type="AlphaFoldDB" id="A0A1C3WKT1"/>
<dbReference type="PROSITE" id="PS50111">
    <property type="entry name" value="CHEMOTAXIS_TRANSDUC_2"/>
    <property type="match status" value="1"/>
</dbReference>
<keyword evidence="6" id="KW-1133">Transmembrane helix</keyword>
<keyword evidence="10" id="KW-1185">Reference proteome</keyword>
<dbReference type="InterPro" id="IPR013587">
    <property type="entry name" value="Nitrate/nitrite_sensing"/>
</dbReference>
<dbReference type="SUPFAM" id="SSF158472">
    <property type="entry name" value="HAMP domain-like"/>
    <property type="match status" value="1"/>
</dbReference>
<keyword evidence="6" id="KW-0472">Membrane</keyword>
<evidence type="ECO:0000256" key="5">
    <source>
        <dbReference type="SAM" id="Coils"/>
    </source>
</evidence>
<proteinExistence type="inferred from homology"/>
<protein>
    <submittedName>
        <fullName evidence="9">Methyl-accepting chemotaxis protein</fullName>
    </submittedName>
</protein>
<dbReference type="RefSeq" id="WP_075857142.1">
    <property type="nucleotide sequence ID" value="NZ_FMAC01000024.1"/>
</dbReference>
<dbReference type="InterPro" id="IPR051310">
    <property type="entry name" value="MCP_chemotaxis"/>
</dbReference>
<feature type="domain" description="Methyl-accepting transducer" evidence="7">
    <location>
        <begin position="469"/>
        <end position="698"/>
    </location>
</feature>
<dbReference type="EMBL" id="FMAC01000024">
    <property type="protein sequence ID" value="SCB40334.1"/>
    <property type="molecule type" value="Genomic_DNA"/>
</dbReference>
<dbReference type="GO" id="GO:0006935">
    <property type="term" value="P:chemotaxis"/>
    <property type="evidence" value="ECO:0007669"/>
    <property type="project" value="UniProtKB-KW"/>
</dbReference>
<feature type="domain" description="HAMP" evidence="8">
    <location>
        <begin position="330"/>
        <end position="383"/>
    </location>
</feature>
<dbReference type="PANTHER" id="PTHR43531">
    <property type="entry name" value="PROTEIN ICFG"/>
    <property type="match status" value="1"/>
</dbReference>
<evidence type="ECO:0000256" key="6">
    <source>
        <dbReference type="SAM" id="Phobius"/>
    </source>
</evidence>
<dbReference type="Proteomes" id="UP000186228">
    <property type="component" value="Unassembled WGS sequence"/>
</dbReference>